<comment type="caution">
    <text evidence="8">The sequence shown here is derived from an EMBL/GenBank/DDBJ whole genome shotgun (WGS) entry which is preliminary data.</text>
</comment>
<reference evidence="8" key="1">
    <citation type="submission" date="2021-02" db="EMBL/GenBank/DDBJ databases">
        <authorList>
            <person name="Dougan E. K."/>
            <person name="Rhodes N."/>
            <person name="Thang M."/>
            <person name="Chan C."/>
        </authorList>
    </citation>
    <scope>NUCLEOTIDE SEQUENCE</scope>
</reference>
<dbReference type="PROSITE" id="PS50145">
    <property type="entry name" value="ZF_TRAF"/>
    <property type="match status" value="5"/>
</dbReference>
<sequence length="1690" mass="188467">MAKISPGMSTALDKMASSGLPGSNAASSVKQVADMMMLPRKVKIDLAIQSCIVKLKGSGDRYTIVKETRKDLLIRQLKGNVEQRVRWDEVEREGIVEALLGNLKAAFEGMFETLKQGLETAEKALQKLEGVPILGLFATLLRWLCQAAKYLVDVVHKGVNFAVDIVKKLATQVLDVRYVKLGGEIGGSKGLEVYVDFDITLFGLRIRGGLHVRMKHLIEDLAKHLMGLFTGAQGQKKSASKAGVSNFEIGDTFVDTDSDEEDYPHSSGRYSPGGFSGKSTYNSDEPSKEAKIDDETKRKILELLAQMTEHAHSIEKFLDKKEENGQIISPTPPPTFEHMKKYNDQYINPFTDTGPSLPTSVECPMCTEDIERSKITEHMQYECPQRNSLKVPCKYCQQEFAFLQIGQHEAYCEARDQMLHHCPNDGCSKDDLYECKGDNCMGCKKQTGAAPGTCEKHHRKTQCKGMVQCPSCRKKVVCMALASGRHECKTDNKSVACKVCGEFVISERMKHHKSFDCRPVSCEYCSKRMSQNLLEGHHAVCPEKPVPCPGKSSDDAVPVAAQEDRTRWEMKCKSGCRKTIKQGRMLEHLQSECPMISIRCLRCQDVVLVDCPDLQASPFARMRCHESSCQSNLVPCQLDCGEMLLPSLVNTHTHQECPNRNAKCWWPSCNRSDIQDYGLQVEALRSCGECGKEISNSSELMKHLRQECRQFLISCPLRCTRNEKLPLKDLTEHFQLGQQQAFNEGSSSMMQTPLKRHFCKAYWFPCPSGQKCIDLLERRSRKCNPQQPCDAKCRRAGKHLPAARCSGADFLQHLKLCVRFPCPFSDGKCASGVLYGSATEHLRECQGVQVPCFFGCGQMIAINHKGAEVRHLIGECEQFKIGCTRSCGVEPMPLKDLASHLALRCDKNVMQCFMRGCHARCSKKNMADHLEKDCAHFLMSCESWPERWIDGDPGWAPTLCMSRAYCKKDEVHHVSVEHVENPLDRRTCQPTSRQREGLEEGSAFERLTAQSLAGLASIDLDEKAQAEMKFVEHALSQIHLEPERFLCPSCGEDLDVDDDAAEALATHLRLECPGHLIPCPHCELATPMKDLVFHVTKDCDKATKACERCNALVKRKDETRHVAFDCPKTKSAQCYLCFENLLEEEEITHFQTCKGAGVKFTCSERGTFFRNDATGCGKTIALTEATQHWLSDCAGVKVSCGLCQQAIAATERGAHLMSCTGLKVKCPYCEELLKPPDGQPRETLDWTTVVLKHCFSTCQKMQLACGWCRCMVLWKDMPAHLIGTDPSVLACPAFAAECPLRCKKIEDLGGMPAHGDPSAQPPESSFQQIVWSKLPEHLICGDGDTAQISTHTSKMSLCQEYRVRCQHEAKGNKCCFPKDVPAETRRSEDFSRGSRMLRGRLPHHYAHECAGVEITCKNEGADGKCRKKFAAKDWQKHAGECPYRLLVCGTTGGSGGCGLRIPAVEMEKHRKEGCVSSKEECPYGCGQELLSVLMRLHKAECPCRKVVAHTKLTEGHGKLEPVPHRTVKIHKAPYPSHPGQLYYPAGRTATAVFSLGLSLIDPNQRKHLWNCCDCAEDEPAEGCTRPRWQCGECDHILKAPIEEGVFIHGCTHQCQVCGADQGSHSSKSFFKQACQEVCADCRLDPKRHTWCATARCLECGIVAKPNTGCREMLFKDVPANIKSLTLFKEI</sequence>
<evidence type="ECO:0000256" key="5">
    <source>
        <dbReference type="SAM" id="MobiDB-lite"/>
    </source>
</evidence>
<evidence type="ECO:0000256" key="4">
    <source>
        <dbReference type="PROSITE-ProRule" id="PRU00207"/>
    </source>
</evidence>
<name>A0A812L1H0_9DINO</name>
<dbReference type="Pfam" id="PF02176">
    <property type="entry name" value="zf-TRAF"/>
    <property type="match status" value="1"/>
</dbReference>
<dbReference type="InterPro" id="IPR048738">
    <property type="entry name" value="CEP104_Znf"/>
</dbReference>
<dbReference type="SUPFAM" id="SSF49599">
    <property type="entry name" value="TRAF domain-like"/>
    <property type="match status" value="2"/>
</dbReference>
<keyword evidence="3 4" id="KW-0862">Zinc</keyword>
<dbReference type="InterPro" id="IPR013087">
    <property type="entry name" value="Znf_C2H2_type"/>
</dbReference>
<evidence type="ECO:0000313" key="9">
    <source>
        <dbReference type="Proteomes" id="UP000604046"/>
    </source>
</evidence>
<evidence type="ECO:0000313" key="8">
    <source>
        <dbReference type="EMBL" id="CAE7237312.1"/>
    </source>
</evidence>
<organism evidence="8 9">
    <name type="scientific">Symbiodinium natans</name>
    <dbReference type="NCBI Taxonomy" id="878477"/>
    <lineage>
        <taxon>Eukaryota</taxon>
        <taxon>Sar</taxon>
        <taxon>Alveolata</taxon>
        <taxon>Dinophyceae</taxon>
        <taxon>Suessiales</taxon>
        <taxon>Symbiodiniaceae</taxon>
        <taxon>Symbiodinium</taxon>
    </lineage>
</organism>
<dbReference type="Gene3D" id="3.30.40.10">
    <property type="entry name" value="Zinc/RING finger domain, C3HC4 (zinc finger)"/>
    <property type="match status" value="6"/>
</dbReference>
<evidence type="ECO:0000256" key="1">
    <source>
        <dbReference type="ARBA" id="ARBA00022723"/>
    </source>
</evidence>
<feature type="domain" description="TRAF-type" evidence="6">
    <location>
        <begin position="871"/>
        <end position="926"/>
    </location>
</feature>
<dbReference type="PROSITE" id="PS50157">
    <property type="entry name" value="ZINC_FINGER_C2H2_2"/>
    <property type="match status" value="1"/>
</dbReference>
<feature type="zinc finger region" description="TRAF-type" evidence="4">
    <location>
        <begin position="625"/>
        <end position="669"/>
    </location>
</feature>
<keyword evidence="1 4" id="KW-0479">Metal-binding</keyword>
<dbReference type="OrthoDB" id="9411774at2759"/>
<feature type="region of interest" description="Disordered" evidence="5">
    <location>
        <begin position="255"/>
        <end position="294"/>
    </location>
</feature>
<evidence type="ECO:0000256" key="3">
    <source>
        <dbReference type="ARBA" id="ARBA00022833"/>
    </source>
</evidence>
<feature type="domain" description="C2H2-type" evidence="7">
    <location>
        <begin position="685"/>
        <end position="705"/>
    </location>
</feature>
<dbReference type="InterPro" id="IPR001293">
    <property type="entry name" value="Znf_TRAF"/>
</dbReference>
<dbReference type="PANTHER" id="PTHR10131">
    <property type="entry name" value="TNF RECEPTOR ASSOCIATED FACTOR"/>
    <property type="match status" value="1"/>
</dbReference>
<dbReference type="GO" id="GO:0008270">
    <property type="term" value="F:zinc ion binding"/>
    <property type="evidence" value="ECO:0007669"/>
    <property type="project" value="UniProtKB-KW"/>
</dbReference>
<feature type="domain" description="TRAF-type" evidence="6">
    <location>
        <begin position="537"/>
        <end position="603"/>
    </location>
</feature>
<dbReference type="EMBL" id="CAJNDS010000846">
    <property type="protein sequence ID" value="CAE7237312.1"/>
    <property type="molecule type" value="Genomic_DNA"/>
</dbReference>
<feature type="compositionally biased region" description="Basic and acidic residues" evidence="5">
    <location>
        <begin position="285"/>
        <end position="294"/>
    </location>
</feature>
<evidence type="ECO:0000256" key="2">
    <source>
        <dbReference type="ARBA" id="ARBA00022771"/>
    </source>
</evidence>
<feature type="domain" description="TRAF-type" evidence="6">
    <location>
        <begin position="625"/>
        <end position="669"/>
    </location>
</feature>
<dbReference type="PANTHER" id="PTHR10131:SF94">
    <property type="entry name" value="TNF RECEPTOR-ASSOCIATED FACTOR 4"/>
    <property type="match status" value="1"/>
</dbReference>
<evidence type="ECO:0000259" key="6">
    <source>
        <dbReference type="PROSITE" id="PS50145"/>
    </source>
</evidence>
<feature type="domain" description="TRAF-type" evidence="6">
    <location>
        <begin position="1066"/>
        <end position="1109"/>
    </location>
</feature>
<dbReference type="Proteomes" id="UP000604046">
    <property type="component" value="Unassembled WGS sequence"/>
</dbReference>
<keyword evidence="9" id="KW-1185">Reference proteome</keyword>
<gene>
    <name evidence="8" type="ORF">SNAT2548_LOCUS10313</name>
</gene>
<keyword evidence="2 4" id="KW-0863">Zinc-finger</keyword>
<proteinExistence type="predicted"/>
<feature type="zinc finger region" description="TRAF-type" evidence="4">
    <location>
        <begin position="871"/>
        <end position="926"/>
    </location>
</feature>
<dbReference type="InterPro" id="IPR013083">
    <property type="entry name" value="Znf_RING/FYVE/PHD"/>
</dbReference>
<feature type="zinc finger region" description="TRAF-type" evidence="4">
    <location>
        <begin position="1437"/>
        <end position="1489"/>
    </location>
</feature>
<evidence type="ECO:0000259" key="7">
    <source>
        <dbReference type="PROSITE" id="PS50157"/>
    </source>
</evidence>
<feature type="zinc finger region" description="TRAF-type" evidence="4">
    <location>
        <begin position="1066"/>
        <end position="1109"/>
    </location>
</feature>
<feature type="domain" description="TRAF-type" evidence="6">
    <location>
        <begin position="1437"/>
        <end position="1489"/>
    </location>
</feature>
<accession>A0A812L1H0</accession>
<feature type="zinc finger region" description="TRAF-type" evidence="4">
    <location>
        <begin position="537"/>
        <end position="603"/>
    </location>
</feature>
<dbReference type="Pfam" id="PF21039">
    <property type="entry name" value="CEP104_ZnF"/>
    <property type="match status" value="1"/>
</dbReference>
<protein>
    <submittedName>
        <fullName evidence="8">Uncharacterized protein</fullName>
    </submittedName>
</protein>